<keyword evidence="2" id="KW-1185">Reference proteome</keyword>
<comment type="caution">
    <text evidence="1">The sequence shown here is derived from an EMBL/GenBank/DDBJ whole genome shotgun (WGS) entry which is preliminary data.</text>
</comment>
<protein>
    <submittedName>
        <fullName evidence="1">Uncharacterized protein</fullName>
    </submittedName>
</protein>
<dbReference type="AlphaFoldDB" id="W4MBR1"/>
<sequence>MADHNIEGHVEVLLRIWTSDSWRTLWEELDIEIESFER</sequence>
<accession>W4MBR1</accession>
<evidence type="ECO:0000313" key="2">
    <source>
        <dbReference type="Proteomes" id="UP000019140"/>
    </source>
</evidence>
<evidence type="ECO:0000313" key="1">
    <source>
        <dbReference type="EMBL" id="ETX07321.1"/>
    </source>
</evidence>
<proteinExistence type="predicted"/>
<gene>
    <name evidence="1" type="ORF">ETSY2_11880</name>
</gene>
<name>W4MBR1_9BACT</name>
<reference evidence="1 2" key="1">
    <citation type="journal article" date="2014" name="Nature">
        <title>An environmental bacterial taxon with a large and distinct metabolic repertoire.</title>
        <authorList>
            <person name="Wilson M.C."/>
            <person name="Mori T."/>
            <person name="Ruckert C."/>
            <person name="Uria A.R."/>
            <person name="Helf M.J."/>
            <person name="Takada K."/>
            <person name="Gernert C."/>
            <person name="Steffens U.A."/>
            <person name="Heycke N."/>
            <person name="Schmitt S."/>
            <person name="Rinke C."/>
            <person name="Helfrich E.J."/>
            <person name="Brachmann A.O."/>
            <person name="Gurgui C."/>
            <person name="Wakimoto T."/>
            <person name="Kracht M."/>
            <person name="Crusemann M."/>
            <person name="Hentschel U."/>
            <person name="Abe I."/>
            <person name="Matsunaga S."/>
            <person name="Kalinowski J."/>
            <person name="Takeyama H."/>
            <person name="Piel J."/>
        </authorList>
    </citation>
    <scope>NUCLEOTIDE SEQUENCE [LARGE SCALE GENOMIC DNA]</scope>
    <source>
        <strain evidence="2">TSY2</strain>
    </source>
</reference>
<dbReference type="HOGENOM" id="CLU_3326065_0_0_7"/>
<dbReference type="Proteomes" id="UP000019140">
    <property type="component" value="Unassembled WGS sequence"/>
</dbReference>
<organism evidence="1 2">
    <name type="scientific">Candidatus Entotheonella gemina</name>
    <dbReference type="NCBI Taxonomy" id="1429439"/>
    <lineage>
        <taxon>Bacteria</taxon>
        <taxon>Pseudomonadati</taxon>
        <taxon>Nitrospinota/Tectimicrobiota group</taxon>
        <taxon>Candidatus Tectimicrobiota</taxon>
        <taxon>Candidatus Entotheonellia</taxon>
        <taxon>Candidatus Entotheonellales</taxon>
        <taxon>Candidatus Entotheonellaceae</taxon>
        <taxon>Candidatus Entotheonella</taxon>
    </lineage>
</organism>
<dbReference type="EMBL" id="AZHX01000480">
    <property type="protein sequence ID" value="ETX07321.1"/>
    <property type="molecule type" value="Genomic_DNA"/>
</dbReference>